<sequence>MSKAFKAFLFSCILFSLCVSISYAQTCKSYTFTSNRASYNSCQDLPVLNSYLHWNYDQSTNKVDIAFRHNGTSTSRWISWAINPQGAKMIGSQALVAHQNSSGLIHAYTAPLTGYAVSEGSLSFAVSNLTATFENSEMSIFATLTLPSGMTNVTQVWQEGPLNGNTPGQHDTGSNAANMRSMSSLNLLD</sequence>
<evidence type="ECO:0000256" key="7">
    <source>
        <dbReference type="SAM" id="SignalP"/>
    </source>
</evidence>
<feature type="region of interest" description="Disordered" evidence="6">
    <location>
        <begin position="158"/>
        <end position="189"/>
    </location>
</feature>
<keyword evidence="2" id="KW-0813">Transport</keyword>
<keyword evidence="3 7" id="KW-0732">Signal</keyword>
<dbReference type="InterPro" id="IPR045265">
    <property type="entry name" value="AIR12_DOMON"/>
</dbReference>
<dbReference type="Pfam" id="PF04526">
    <property type="entry name" value="DUF568"/>
    <property type="match status" value="1"/>
</dbReference>
<protein>
    <recommendedName>
        <fullName evidence="8">DOMON domain-containing protein</fullName>
    </recommendedName>
</protein>
<dbReference type="InterPro" id="IPR005018">
    <property type="entry name" value="DOMON_domain"/>
</dbReference>
<evidence type="ECO:0000256" key="2">
    <source>
        <dbReference type="ARBA" id="ARBA00022448"/>
    </source>
</evidence>
<reference evidence="9" key="1">
    <citation type="submission" date="2018-02" db="EMBL/GenBank/DDBJ databases">
        <authorList>
            <person name="Cohen D.B."/>
            <person name="Kent A.D."/>
        </authorList>
    </citation>
    <scope>NUCLEOTIDE SEQUENCE</scope>
</reference>
<accession>A0A2N9GK63</accession>
<dbReference type="PANTHER" id="PTHR23130:SF167">
    <property type="entry name" value="CYTOCHROME B561 AND DOMON DOMAIN-CONTAINING PROTEIN"/>
    <property type="match status" value="1"/>
</dbReference>
<proteinExistence type="predicted"/>
<evidence type="ECO:0000259" key="8">
    <source>
        <dbReference type="PROSITE" id="PS50836"/>
    </source>
</evidence>
<dbReference type="CDD" id="cd09629">
    <property type="entry name" value="DOMON_CIL1_like"/>
    <property type="match status" value="1"/>
</dbReference>
<comment type="subcellular location">
    <subcellularLocation>
        <location evidence="1">Membrane</location>
    </subcellularLocation>
</comment>
<dbReference type="GO" id="GO:0016020">
    <property type="term" value="C:membrane"/>
    <property type="evidence" value="ECO:0007669"/>
    <property type="project" value="UniProtKB-SubCell"/>
</dbReference>
<evidence type="ECO:0000256" key="3">
    <source>
        <dbReference type="ARBA" id="ARBA00022729"/>
    </source>
</evidence>
<feature type="chain" id="PRO_5014977332" description="DOMON domain-containing protein" evidence="7">
    <location>
        <begin position="25"/>
        <end position="189"/>
    </location>
</feature>
<keyword evidence="4" id="KW-0249">Electron transport</keyword>
<organism evidence="9">
    <name type="scientific">Fagus sylvatica</name>
    <name type="common">Beechnut</name>
    <dbReference type="NCBI Taxonomy" id="28930"/>
    <lineage>
        <taxon>Eukaryota</taxon>
        <taxon>Viridiplantae</taxon>
        <taxon>Streptophyta</taxon>
        <taxon>Embryophyta</taxon>
        <taxon>Tracheophyta</taxon>
        <taxon>Spermatophyta</taxon>
        <taxon>Magnoliopsida</taxon>
        <taxon>eudicotyledons</taxon>
        <taxon>Gunneridae</taxon>
        <taxon>Pentapetalae</taxon>
        <taxon>rosids</taxon>
        <taxon>fabids</taxon>
        <taxon>Fagales</taxon>
        <taxon>Fagaceae</taxon>
        <taxon>Fagus</taxon>
    </lineage>
</organism>
<keyword evidence="5" id="KW-0472">Membrane</keyword>
<feature type="signal peptide" evidence="7">
    <location>
        <begin position="1"/>
        <end position="24"/>
    </location>
</feature>
<name>A0A2N9GK63_FAGSY</name>
<evidence type="ECO:0000256" key="5">
    <source>
        <dbReference type="ARBA" id="ARBA00023136"/>
    </source>
</evidence>
<evidence type="ECO:0000313" key="9">
    <source>
        <dbReference type="EMBL" id="SPC99820.1"/>
    </source>
</evidence>
<feature type="domain" description="DOMON" evidence="8">
    <location>
        <begin position="48"/>
        <end position="160"/>
    </location>
</feature>
<evidence type="ECO:0000256" key="1">
    <source>
        <dbReference type="ARBA" id="ARBA00004370"/>
    </source>
</evidence>
<dbReference type="AlphaFoldDB" id="A0A2N9GK63"/>
<evidence type="ECO:0000256" key="4">
    <source>
        <dbReference type="ARBA" id="ARBA00022982"/>
    </source>
</evidence>
<dbReference type="PANTHER" id="PTHR23130">
    <property type="entry name" value="CYTOCHROME B561 AND DOMON DOMAIN-CONTAINING PROTEIN"/>
    <property type="match status" value="1"/>
</dbReference>
<dbReference type="PROSITE" id="PS50836">
    <property type="entry name" value="DOMON"/>
    <property type="match status" value="1"/>
</dbReference>
<gene>
    <name evidence="9" type="ORF">FSB_LOCUS27702</name>
</gene>
<evidence type="ECO:0000256" key="6">
    <source>
        <dbReference type="SAM" id="MobiDB-lite"/>
    </source>
</evidence>
<dbReference type="EMBL" id="OIVN01002013">
    <property type="protein sequence ID" value="SPC99820.1"/>
    <property type="molecule type" value="Genomic_DNA"/>
</dbReference>